<dbReference type="EMBL" id="JANTZM010000007">
    <property type="protein sequence ID" value="MCS4157754.1"/>
    <property type="molecule type" value="Genomic_DNA"/>
</dbReference>
<organism evidence="3 4">
    <name type="scientific">Salinibacter ruber</name>
    <dbReference type="NCBI Taxonomy" id="146919"/>
    <lineage>
        <taxon>Bacteria</taxon>
        <taxon>Pseudomonadati</taxon>
        <taxon>Rhodothermota</taxon>
        <taxon>Rhodothermia</taxon>
        <taxon>Rhodothermales</taxon>
        <taxon>Salinibacteraceae</taxon>
        <taxon>Salinibacter</taxon>
    </lineage>
</organism>
<keyword evidence="1" id="KW-0238">DNA-binding</keyword>
<protein>
    <submittedName>
        <fullName evidence="3">Addiction module HigA family antidote</fullName>
    </submittedName>
</protein>
<proteinExistence type="predicted"/>
<evidence type="ECO:0000259" key="2">
    <source>
        <dbReference type="PROSITE" id="PS50943"/>
    </source>
</evidence>
<dbReference type="PROSITE" id="PS50943">
    <property type="entry name" value="HTH_CROC1"/>
    <property type="match status" value="1"/>
</dbReference>
<feature type="domain" description="HTH cro/C1-type" evidence="2">
    <location>
        <begin position="20"/>
        <end position="67"/>
    </location>
</feature>
<dbReference type="InterPro" id="IPR013430">
    <property type="entry name" value="Toxin_antidote_HigA"/>
</dbReference>
<accession>A0AAW5P7N6</accession>
<dbReference type="PANTHER" id="PTHR36924">
    <property type="entry name" value="ANTITOXIN HIGA-1"/>
    <property type="match status" value="1"/>
</dbReference>
<dbReference type="Gene3D" id="1.10.260.40">
    <property type="entry name" value="lambda repressor-like DNA-binding domains"/>
    <property type="match status" value="1"/>
</dbReference>
<sequence length="93" mass="10148">MSMTPPHPGETVRKDCIEPLDLTITEAAEGLGVSRKHLSALLNGRAGISPNMAIRLSKAFGGSPESWLTQQMQYHLRQAEEEEALDVKQFASA</sequence>
<dbReference type="InterPro" id="IPR001387">
    <property type="entry name" value="Cro/C1-type_HTH"/>
</dbReference>
<dbReference type="RefSeq" id="WP_272509115.1">
    <property type="nucleotide sequence ID" value="NZ_JANTZM010000007.1"/>
</dbReference>
<dbReference type="InterPro" id="IPR010982">
    <property type="entry name" value="Lambda_DNA-bd_dom_sf"/>
</dbReference>
<evidence type="ECO:0000313" key="3">
    <source>
        <dbReference type="EMBL" id="MCS4157754.1"/>
    </source>
</evidence>
<dbReference type="SUPFAM" id="SSF47413">
    <property type="entry name" value="lambda repressor-like DNA-binding domains"/>
    <property type="match status" value="1"/>
</dbReference>
<dbReference type="SMART" id="SM00530">
    <property type="entry name" value="HTH_XRE"/>
    <property type="match status" value="1"/>
</dbReference>
<gene>
    <name evidence="3" type="ORF">GGP99_001718</name>
</gene>
<dbReference type="PANTHER" id="PTHR36924:SF1">
    <property type="entry name" value="ANTITOXIN HIGA-1"/>
    <property type="match status" value="1"/>
</dbReference>
<evidence type="ECO:0000313" key="4">
    <source>
        <dbReference type="Proteomes" id="UP001155110"/>
    </source>
</evidence>
<dbReference type="Pfam" id="PF01381">
    <property type="entry name" value="HTH_3"/>
    <property type="match status" value="1"/>
</dbReference>
<dbReference type="Proteomes" id="UP001155110">
    <property type="component" value="Unassembled WGS sequence"/>
</dbReference>
<dbReference type="CDD" id="cd00093">
    <property type="entry name" value="HTH_XRE"/>
    <property type="match status" value="1"/>
</dbReference>
<comment type="caution">
    <text evidence="3">The sequence shown here is derived from an EMBL/GenBank/DDBJ whole genome shotgun (WGS) entry which is preliminary data.</text>
</comment>
<dbReference type="NCBIfam" id="TIGR02607">
    <property type="entry name" value="antidote_HigA"/>
    <property type="match status" value="1"/>
</dbReference>
<reference evidence="3" key="1">
    <citation type="submission" date="2022-08" db="EMBL/GenBank/DDBJ databases">
        <title>Genomic Encyclopedia of Type Strains, Phase V (KMG-V): Genome sequencing to study the core and pangenomes of soil and plant-associated prokaryotes.</title>
        <authorList>
            <person name="Whitman W."/>
        </authorList>
    </citation>
    <scope>NUCLEOTIDE SEQUENCE</scope>
    <source>
        <strain evidence="3">SP3002</strain>
    </source>
</reference>
<dbReference type="GO" id="GO:0003677">
    <property type="term" value="F:DNA binding"/>
    <property type="evidence" value="ECO:0007669"/>
    <property type="project" value="UniProtKB-KW"/>
</dbReference>
<evidence type="ECO:0000256" key="1">
    <source>
        <dbReference type="ARBA" id="ARBA00023125"/>
    </source>
</evidence>
<dbReference type="AlphaFoldDB" id="A0AAW5P7N6"/>
<name>A0AAW5P7N6_9BACT</name>